<organism evidence="1 2">
    <name type="scientific">Oidiodendron maius (strain Zn)</name>
    <dbReference type="NCBI Taxonomy" id="913774"/>
    <lineage>
        <taxon>Eukaryota</taxon>
        <taxon>Fungi</taxon>
        <taxon>Dikarya</taxon>
        <taxon>Ascomycota</taxon>
        <taxon>Pezizomycotina</taxon>
        <taxon>Leotiomycetes</taxon>
        <taxon>Leotiomycetes incertae sedis</taxon>
        <taxon>Myxotrichaceae</taxon>
        <taxon>Oidiodendron</taxon>
    </lineage>
</organism>
<reference evidence="2" key="2">
    <citation type="submission" date="2015-01" db="EMBL/GenBank/DDBJ databases">
        <title>Evolutionary Origins and Diversification of the Mycorrhizal Mutualists.</title>
        <authorList>
            <consortium name="DOE Joint Genome Institute"/>
            <consortium name="Mycorrhizal Genomics Consortium"/>
            <person name="Kohler A."/>
            <person name="Kuo A."/>
            <person name="Nagy L.G."/>
            <person name="Floudas D."/>
            <person name="Copeland A."/>
            <person name="Barry K.W."/>
            <person name="Cichocki N."/>
            <person name="Veneault-Fourrey C."/>
            <person name="LaButti K."/>
            <person name="Lindquist E.A."/>
            <person name="Lipzen A."/>
            <person name="Lundell T."/>
            <person name="Morin E."/>
            <person name="Murat C."/>
            <person name="Riley R."/>
            <person name="Ohm R."/>
            <person name="Sun H."/>
            <person name="Tunlid A."/>
            <person name="Henrissat B."/>
            <person name="Grigoriev I.V."/>
            <person name="Hibbett D.S."/>
            <person name="Martin F."/>
        </authorList>
    </citation>
    <scope>NUCLEOTIDE SEQUENCE [LARGE SCALE GENOMIC DNA]</scope>
    <source>
        <strain evidence="2">Zn</strain>
    </source>
</reference>
<evidence type="ECO:0000313" key="2">
    <source>
        <dbReference type="Proteomes" id="UP000054321"/>
    </source>
</evidence>
<evidence type="ECO:0000313" key="1">
    <source>
        <dbReference type="EMBL" id="KIN00293.1"/>
    </source>
</evidence>
<sequence length="873" mass="99991">MSASGGVFSTTLQSITTTKLQELAKKQRLYEDQKASLLAAANREIVQTAKLNVLLDGISEIFAIKTGKRKRGDGDNEYEPVVMHRDDQLETLLQNLGHFLKQATYDPSISPKLLDDWEKSLARQLDVQSQKYRYATLYGQLVMEWLSSEAQTPTGIGLENLGDIHQQENLARDEGRANWEKLIFEPLETDKAAIFDYLQNLFGGGSTNKQATKALQALRKRIDEFDPGQFDESVLRWTIQGLLASDLPSAEKRAVLKDFLTNSVILTEISDVLNLRLASIKTWTWDTDGLLVEMRRNVNGKYHMYIEEDLLQAIFLQFIGVKFSVFFKKAFTEFSNFEGAWASLRKIPPLAKKRREYFLGLQALKPSVQSKRQGIYKSIYFMSQLQDSEFRDSNSLDGEVEKPGSPMATKQALLHLLSAELLLNTRFHGEFTCARSEFESWNTSLPHSTVFSVLSFFGVSAKWRGLFRNFLECPLKFLDDDHTTQPRTRKRGALGAHVLSTVIGEVILFCLDYAVNQSTDGAQLYRMHDDFWIWSSSHDTVVKAWKAITKFSDVMGVTLNKGKSGTVRIVRGKTEPSDIDPSLPNGDIRWGFLRLHPTSGRFVIDREMVDSHIDSLERQLQDRKSIFDWIQTWNAFAGRFFTSNFGKPANCFGREHIDSMLKALESIQRRVFSDTSVVQYLKNTIEERFGVQDIPDGYFYFPTDVGGLELNNPFIGLVQLRDAVYEDPNDALSVVTSNEMDAYREAKKAFESGTIDRRWNGAPDFVPKDHDKFMSFEEFTQYREEFSSSHRRNLCFVFEELLSQPAKQNVRLNENDDEEMVLHGTEDDYWLWVTILYRDEMVEKFGSLNIVNRALLPTSMISLYRSGRVKWQG</sequence>
<dbReference type="EMBL" id="KN832877">
    <property type="protein sequence ID" value="KIN00293.1"/>
    <property type="molecule type" value="Genomic_DNA"/>
</dbReference>
<evidence type="ECO:0008006" key="3">
    <source>
        <dbReference type="Google" id="ProtNLM"/>
    </source>
</evidence>
<dbReference type="AlphaFoldDB" id="A0A0C3DE90"/>
<dbReference type="PANTHER" id="PTHR37015">
    <property type="entry name" value="REVERSE TRANSCRIPTASE DOMAIN-CONTAINING PROTEIN"/>
    <property type="match status" value="1"/>
</dbReference>
<name>A0A0C3DE90_OIDMZ</name>
<proteinExistence type="predicted"/>
<protein>
    <recommendedName>
        <fullName evidence="3">Reverse transcriptase domain-containing protein</fullName>
    </recommendedName>
</protein>
<dbReference type="STRING" id="913774.A0A0C3DE90"/>
<accession>A0A0C3DE90</accession>
<dbReference type="InParanoid" id="A0A0C3DE90"/>
<reference evidence="1 2" key="1">
    <citation type="submission" date="2014-04" db="EMBL/GenBank/DDBJ databases">
        <authorList>
            <consortium name="DOE Joint Genome Institute"/>
            <person name="Kuo A."/>
            <person name="Martino E."/>
            <person name="Perotto S."/>
            <person name="Kohler A."/>
            <person name="Nagy L.G."/>
            <person name="Floudas D."/>
            <person name="Copeland A."/>
            <person name="Barry K.W."/>
            <person name="Cichocki N."/>
            <person name="Veneault-Fourrey C."/>
            <person name="LaButti K."/>
            <person name="Lindquist E.A."/>
            <person name="Lipzen A."/>
            <person name="Lundell T."/>
            <person name="Morin E."/>
            <person name="Murat C."/>
            <person name="Sun H."/>
            <person name="Tunlid A."/>
            <person name="Henrissat B."/>
            <person name="Grigoriev I.V."/>
            <person name="Hibbett D.S."/>
            <person name="Martin F."/>
            <person name="Nordberg H.P."/>
            <person name="Cantor M.N."/>
            <person name="Hua S.X."/>
        </authorList>
    </citation>
    <scope>NUCLEOTIDE SEQUENCE [LARGE SCALE GENOMIC DNA]</scope>
    <source>
        <strain evidence="1 2">Zn</strain>
    </source>
</reference>
<gene>
    <name evidence="1" type="ORF">OIDMADRAFT_164632</name>
</gene>
<keyword evidence="2" id="KW-1185">Reference proteome</keyword>
<dbReference type="HOGENOM" id="CLU_008952_0_0_1"/>
<dbReference type="PANTHER" id="PTHR37015:SF2">
    <property type="entry name" value="REVERSE TRANSCRIPTASE DOMAIN-CONTAINING PROTEIN"/>
    <property type="match status" value="1"/>
</dbReference>
<dbReference type="OrthoDB" id="74545at2759"/>
<dbReference type="Proteomes" id="UP000054321">
    <property type="component" value="Unassembled WGS sequence"/>
</dbReference>